<evidence type="ECO:0000313" key="4">
    <source>
        <dbReference type="Proteomes" id="UP001224926"/>
    </source>
</evidence>
<dbReference type="InterPro" id="IPR010985">
    <property type="entry name" value="Ribbon_hlx_hlx"/>
</dbReference>
<dbReference type="Proteomes" id="UP001224926">
    <property type="component" value="Chromosome"/>
</dbReference>
<gene>
    <name evidence="3" type="ORF">NP511_02225</name>
    <name evidence="2" type="ORF">NP511_20940</name>
</gene>
<dbReference type="GeneID" id="84216462"/>
<dbReference type="EMBL" id="CP101873">
    <property type="protein sequence ID" value="WMT07826.1"/>
    <property type="molecule type" value="Genomic_DNA"/>
</dbReference>
<evidence type="ECO:0000313" key="3">
    <source>
        <dbReference type="EMBL" id="WMT08458.1"/>
    </source>
</evidence>
<evidence type="ECO:0000313" key="2">
    <source>
        <dbReference type="EMBL" id="WMT07826.1"/>
    </source>
</evidence>
<dbReference type="EMBL" id="CP101873">
    <property type="protein sequence ID" value="WMT08458.1"/>
    <property type="molecule type" value="Genomic_DNA"/>
</dbReference>
<proteinExistence type="predicted"/>
<dbReference type="GeneID" id="39864932"/>
<protein>
    <submittedName>
        <fullName evidence="2">Uncharacterized protein</fullName>
    </submittedName>
</protein>
<keyword evidence="4" id="KW-1185">Reference proteome</keyword>
<reference evidence="2 4" key="1">
    <citation type="submission" date="2022-07" db="EMBL/GenBank/DDBJ databases">
        <title>Two temperate virus in Haloterrigena jeotgali A29.</title>
        <authorList>
            <person name="Deng X."/>
        </authorList>
    </citation>
    <scope>NUCLEOTIDE SEQUENCE [LARGE SCALE GENOMIC DNA]</scope>
    <source>
        <strain evidence="2 4">A29</strain>
    </source>
</reference>
<dbReference type="SUPFAM" id="SSF47598">
    <property type="entry name" value="Ribbon-helix-helix"/>
    <property type="match status" value="1"/>
</dbReference>
<accession>A0AAF0PBZ8</accession>
<evidence type="ECO:0000256" key="1">
    <source>
        <dbReference type="SAM" id="MobiDB-lite"/>
    </source>
</evidence>
<sequence length="64" mass="6960">MSSDKKQAAARVEEEKYNKLRAHAAGQGMSLADWIREAMEEKAEREGVDLEGNPKAVAKAATAD</sequence>
<dbReference type="RefSeq" id="WP_049964238.1">
    <property type="nucleotide sequence ID" value="NZ_CP101873.1"/>
</dbReference>
<dbReference type="GO" id="GO:0006355">
    <property type="term" value="P:regulation of DNA-templated transcription"/>
    <property type="evidence" value="ECO:0007669"/>
    <property type="project" value="InterPro"/>
</dbReference>
<feature type="region of interest" description="Disordered" evidence="1">
    <location>
        <begin position="44"/>
        <end position="64"/>
    </location>
</feature>
<organism evidence="2 4">
    <name type="scientific">Natrinema thermotolerans</name>
    <dbReference type="NCBI Taxonomy" id="121872"/>
    <lineage>
        <taxon>Archaea</taxon>
        <taxon>Methanobacteriati</taxon>
        <taxon>Methanobacteriota</taxon>
        <taxon>Stenosarchaea group</taxon>
        <taxon>Halobacteria</taxon>
        <taxon>Halobacteriales</taxon>
        <taxon>Natrialbaceae</taxon>
        <taxon>Natrinema</taxon>
    </lineage>
</organism>
<name>A0AAF0PBZ8_9EURY</name>
<dbReference type="AlphaFoldDB" id="A0AAF0PBZ8"/>